<reference evidence="3" key="2">
    <citation type="submission" date="2021-09" db="EMBL/GenBank/DDBJ databases">
        <authorList>
            <person name="Gilroy R."/>
        </authorList>
    </citation>
    <scope>NUCLEOTIDE SEQUENCE</scope>
    <source>
        <strain evidence="3">6019</strain>
    </source>
</reference>
<dbReference type="Proteomes" id="UP000763505">
    <property type="component" value="Unassembled WGS sequence"/>
</dbReference>
<comment type="caution">
    <text evidence="3">The sequence shown here is derived from an EMBL/GenBank/DDBJ whole genome shotgun (WGS) entry which is preliminary data.</text>
</comment>
<evidence type="ECO:0000313" key="4">
    <source>
        <dbReference type="Proteomes" id="UP000763505"/>
    </source>
</evidence>
<feature type="signal peptide" evidence="2">
    <location>
        <begin position="1"/>
        <end position="24"/>
    </location>
</feature>
<feature type="chain" id="PRO_5037495278" description="Sporulation and spore germination" evidence="2">
    <location>
        <begin position="25"/>
        <end position="613"/>
    </location>
</feature>
<proteinExistence type="predicted"/>
<feature type="region of interest" description="Disordered" evidence="1">
    <location>
        <begin position="211"/>
        <end position="287"/>
    </location>
</feature>
<protein>
    <recommendedName>
        <fullName evidence="5">Sporulation and spore germination</fullName>
    </recommendedName>
</protein>
<organism evidence="3 4">
    <name type="scientific">Aliicoccus persicus</name>
    <dbReference type="NCBI Taxonomy" id="930138"/>
    <lineage>
        <taxon>Bacteria</taxon>
        <taxon>Bacillati</taxon>
        <taxon>Bacillota</taxon>
        <taxon>Bacilli</taxon>
        <taxon>Bacillales</taxon>
        <taxon>Staphylococcaceae</taxon>
        <taxon>Aliicoccus</taxon>
    </lineage>
</organism>
<accession>A0A921B519</accession>
<feature type="compositionally biased region" description="Acidic residues" evidence="1">
    <location>
        <begin position="221"/>
        <end position="281"/>
    </location>
</feature>
<evidence type="ECO:0008006" key="5">
    <source>
        <dbReference type="Google" id="ProtNLM"/>
    </source>
</evidence>
<dbReference type="AlphaFoldDB" id="A0A921B519"/>
<dbReference type="EMBL" id="DYYI01000018">
    <property type="protein sequence ID" value="HJE19120.1"/>
    <property type="molecule type" value="Genomic_DNA"/>
</dbReference>
<gene>
    <name evidence="3" type="ORF">K8V35_02030</name>
</gene>
<evidence type="ECO:0000256" key="2">
    <source>
        <dbReference type="SAM" id="SignalP"/>
    </source>
</evidence>
<name>A0A921B519_9STAP</name>
<evidence type="ECO:0000256" key="1">
    <source>
        <dbReference type="SAM" id="MobiDB-lite"/>
    </source>
</evidence>
<sequence length="613" mass="70102">MKTKIVTAIATIAISLGFYQTAFAQDSYTVQDYFPLTENYHAWFEGDGIEFSSFDVYFDYIEDDYVQTRTVSGTSMLEIYQVTEDTLYLWYQEPEMYDPDNYIPDIKTTADVPVDVPLQAPLEVGNYWGTASGDREIVEAFISVDINGTTYHDVIVVREYPDYDIPEDETVEMYKYYAPGVGLIQDYYYSEVEGQEPFTVTSVLHTLDTSGNNHQTVVVDNEQENDTEEESGTEEDDGTEEGNGTEEQNGTEEEGTEEDNGTEESNTEEENTEEDSTEEIDGPLASDYFPLTDNYHAFFEGEGIEYATYERYFDFIDDDYVQTRTISGTSLVEIFQATDEAVYQWYAQPEIYVRENFISRVRSQADEPLDVLIQTPIEVGNYWETETGAREIVSIDETVEVGDETYEDVLVIEVYQDEETEQNEENQTLEYYAPGVGLVLEEFSSVAGEDEEPVVVTSTLDSIETDGWYETITVFVPDEEGMYLEPVEYELFTETDTFMRGEFASIFQGEHDGIPQIAPDGLSINFMYTHWNSNPSDNRLFVDFSNEITELRGSTEVLMTLEAMLHTIQNYYYGTDMIVTVENEPLHTDGIQFNEDEVYVPDESLINESETVQ</sequence>
<evidence type="ECO:0000313" key="3">
    <source>
        <dbReference type="EMBL" id="HJE19120.1"/>
    </source>
</evidence>
<keyword evidence="2" id="KW-0732">Signal</keyword>
<reference evidence="3" key="1">
    <citation type="journal article" date="2021" name="PeerJ">
        <title>Extensive microbial diversity within the chicken gut microbiome revealed by metagenomics and culture.</title>
        <authorList>
            <person name="Gilroy R."/>
            <person name="Ravi A."/>
            <person name="Getino M."/>
            <person name="Pursley I."/>
            <person name="Horton D.L."/>
            <person name="Alikhan N.F."/>
            <person name="Baker D."/>
            <person name="Gharbi K."/>
            <person name="Hall N."/>
            <person name="Watson M."/>
            <person name="Adriaenssens E.M."/>
            <person name="Foster-Nyarko E."/>
            <person name="Jarju S."/>
            <person name="Secka A."/>
            <person name="Antonio M."/>
            <person name="Oren A."/>
            <person name="Chaudhuri R.R."/>
            <person name="La Ragione R."/>
            <person name="Hildebrand F."/>
            <person name="Pallen M.J."/>
        </authorList>
    </citation>
    <scope>NUCLEOTIDE SEQUENCE</scope>
    <source>
        <strain evidence="3">6019</strain>
    </source>
</reference>